<accession>A0ABV2ZC62</accession>
<comment type="caution">
    <text evidence="2">The sequence shown here is derived from an EMBL/GenBank/DDBJ whole genome shotgun (WGS) entry which is preliminary data.</text>
</comment>
<evidence type="ECO:0000313" key="2">
    <source>
        <dbReference type="EMBL" id="MEU3780146.1"/>
    </source>
</evidence>
<dbReference type="RefSeq" id="WP_361701257.1">
    <property type="nucleotide sequence ID" value="NZ_JBEZVE010000003.1"/>
</dbReference>
<keyword evidence="1" id="KW-0812">Transmembrane</keyword>
<proteinExistence type="predicted"/>
<dbReference type="Proteomes" id="UP001550739">
    <property type="component" value="Unassembled WGS sequence"/>
</dbReference>
<keyword evidence="3" id="KW-1185">Reference proteome</keyword>
<feature type="transmembrane region" description="Helical" evidence="1">
    <location>
        <begin position="49"/>
        <end position="69"/>
    </location>
</feature>
<evidence type="ECO:0000256" key="1">
    <source>
        <dbReference type="SAM" id="Phobius"/>
    </source>
</evidence>
<dbReference type="EMBL" id="JBEZVE010000003">
    <property type="protein sequence ID" value="MEU3780146.1"/>
    <property type="molecule type" value="Genomic_DNA"/>
</dbReference>
<keyword evidence="1" id="KW-1133">Transmembrane helix</keyword>
<protein>
    <submittedName>
        <fullName evidence="2">Uncharacterized protein</fullName>
    </submittedName>
</protein>
<gene>
    <name evidence="2" type="ORF">AB0E89_06050</name>
</gene>
<reference evidence="2 3" key="1">
    <citation type="submission" date="2024-06" db="EMBL/GenBank/DDBJ databases">
        <title>The Natural Products Discovery Center: Release of the First 8490 Sequenced Strains for Exploring Actinobacteria Biosynthetic Diversity.</title>
        <authorList>
            <person name="Kalkreuter E."/>
            <person name="Kautsar S.A."/>
            <person name="Yang D."/>
            <person name="Bader C.D."/>
            <person name="Teijaro C.N."/>
            <person name="Fluegel L."/>
            <person name="Davis C.M."/>
            <person name="Simpson J.R."/>
            <person name="Lauterbach L."/>
            <person name="Steele A.D."/>
            <person name="Gui C."/>
            <person name="Meng S."/>
            <person name="Li G."/>
            <person name="Viehrig K."/>
            <person name="Ye F."/>
            <person name="Su P."/>
            <person name="Kiefer A.F."/>
            <person name="Nichols A."/>
            <person name="Cepeda A.J."/>
            <person name="Yan W."/>
            <person name="Fan B."/>
            <person name="Jiang Y."/>
            <person name="Adhikari A."/>
            <person name="Zheng C.-J."/>
            <person name="Schuster L."/>
            <person name="Cowan T.M."/>
            <person name="Smanski M.J."/>
            <person name="Chevrette M.G."/>
            <person name="De Carvalho L.P.S."/>
            <person name="Shen B."/>
        </authorList>
    </citation>
    <scope>NUCLEOTIDE SEQUENCE [LARGE SCALE GENOMIC DNA]</scope>
    <source>
        <strain evidence="2 3">NPDC033843</strain>
    </source>
</reference>
<organism evidence="2 3">
    <name type="scientific">Streptomyces sp. 900129855</name>
    <dbReference type="NCBI Taxonomy" id="3155129"/>
    <lineage>
        <taxon>Bacteria</taxon>
        <taxon>Bacillati</taxon>
        <taxon>Actinomycetota</taxon>
        <taxon>Actinomycetes</taxon>
        <taxon>Kitasatosporales</taxon>
        <taxon>Streptomycetaceae</taxon>
        <taxon>Streptomyces</taxon>
    </lineage>
</organism>
<keyword evidence="1" id="KW-0472">Membrane</keyword>
<name>A0ABV2ZC62_9ACTN</name>
<sequence length="418" mass="43677">MPVDQHSDPFEERFSAALHEAGGTFDSPGGALVAAGQARGLRLRLRRRAAIVGGAASLALVGVGGALLLPGATSTPTPSSVAATGSSKPISYSGDDVVRTLQKLLPRGKFTKSEARGTGEELPPLAVGVFDDGKGEGSISLGLDRVQSDTGKINPSTAVMPCADGGQSGLDSCKTELLPDGSAITVYQGYEYPDRREDTKAWGADLVTPAGQHVSVIEWNAAAEKGKPVTRPEPPLTTAQLKTLASAAQWRRIVDAMPKEKKQGAPSASSGTRPAEMAGWLILRKLSLLLPSELKRVSYGSDETGYGYMVVDDGKGGSLVQVNVQPNMSDDADQLYGSGSETLADGTRVAVKQGPGEKGGAGVVMWTVDTMRKDGLRVVVSAFNTAQQNKAATRAKPALTIKQLRAIALSPRWVSQSD</sequence>
<evidence type="ECO:0000313" key="3">
    <source>
        <dbReference type="Proteomes" id="UP001550739"/>
    </source>
</evidence>